<dbReference type="PANTHER" id="PTHR39650:SF1">
    <property type="entry name" value="CDP-ARCHAEOL SYNTHASE"/>
    <property type="match status" value="1"/>
</dbReference>
<feature type="transmembrane region" description="Helical" evidence="1">
    <location>
        <begin position="139"/>
        <end position="160"/>
    </location>
</feature>
<dbReference type="InterPro" id="IPR032690">
    <property type="entry name" value="CarS"/>
</dbReference>
<organism evidence="2">
    <name type="scientific">Thermosphaera aggregans</name>
    <dbReference type="NCBI Taxonomy" id="54254"/>
    <lineage>
        <taxon>Archaea</taxon>
        <taxon>Thermoproteota</taxon>
        <taxon>Thermoprotei</taxon>
        <taxon>Desulfurococcales</taxon>
        <taxon>Desulfurococcaceae</taxon>
        <taxon>Thermosphaera</taxon>
    </lineage>
</organism>
<keyword evidence="1" id="KW-1133">Transmembrane helix</keyword>
<protein>
    <submittedName>
        <fullName evidence="2">CDP-archaeol synthase</fullName>
    </submittedName>
</protein>
<dbReference type="AlphaFoldDB" id="A0A7C2BKC5"/>
<dbReference type="Pfam" id="PF01864">
    <property type="entry name" value="CarS-like"/>
    <property type="match status" value="1"/>
</dbReference>
<keyword evidence="1" id="KW-0472">Membrane</keyword>
<dbReference type="EMBL" id="DSJT01000011">
    <property type="protein sequence ID" value="HEF87149.1"/>
    <property type="molecule type" value="Genomic_DNA"/>
</dbReference>
<evidence type="ECO:0000313" key="2">
    <source>
        <dbReference type="EMBL" id="HEF87149.1"/>
    </source>
</evidence>
<name>A0A7C2BKC5_9CREN</name>
<proteinExistence type="predicted"/>
<gene>
    <name evidence="2" type="ORF">ENP55_02385</name>
</gene>
<evidence type="ECO:0000256" key="1">
    <source>
        <dbReference type="SAM" id="Phobius"/>
    </source>
</evidence>
<feature type="transmembrane region" description="Helical" evidence="1">
    <location>
        <begin position="51"/>
        <end position="72"/>
    </location>
</feature>
<reference evidence="2" key="1">
    <citation type="journal article" date="2020" name="mSystems">
        <title>Genome- and Community-Level Interaction Insights into Carbon Utilization and Element Cycling Functions of Hydrothermarchaeota in Hydrothermal Sediment.</title>
        <authorList>
            <person name="Zhou Z."/>
            <person name="Liu Y."/>
            <person name="Xu W."/>
            <person name="Pan J."/>
            <person name="Luo Z.H."/>
            <person name="Li M."/>
        </authorList>
    </citation>
    <scope>NUCLEOTIDE SEQUENCE [LARGE SCALE GENOMIC DNA]</scope>
    <source>
        <strain evidence="2">SpSt-23</strain>
    </source>
</reference>
<feature type="transmembrane region" description="Helical" evidence="1">
    <location>
        <begin position="12"/>
        <end position="30"/>
    </location>
</feature>
<sequence>MIEEYVYWLVKFYIPVMVANGTPVLVKGVFRIDSGNAFIDGRPLLGSNKTWEGLLIGVTYAFVASSLISIVFDNPLYIIGGVAGFFGLLGDLAGAFLKRRLGIKPGDPLPVVDQLDFVTFSTLFYLAVGFEEFAGNPGYIASTFLLILLLHVAANNLAYYMGLKDRRW</sequence>
<keyword evidence="1" id="KW-0812">Transmembrane</keyword>
<feature type="transmembrane region" description="Helical" evidence="1">
    <location>
        <begin position="78"/>
        <end position="97"/>
    </location>
</feature>
<comment type="caution">
    <text evidence="2">The sequence shown here is derived from an EMBL/GenBank/DDBJ whole genome shotgun (WGS) entry which is preliminary data.</text>
</comment>
<dbReference type="PANTHER" id="PTHR39650">
    <property type="entry name" value="CDP-ARCHAEOL SYNTHASE"/>
    <property type="match status" value="1"/>
</dbReference>
<accession>A0A7C2BKC5</accession>